<dbReference type="EMBL" id="MTYJ01000071">
    <property type="protein sequence ID" value="OQV16708.1"/>
    <property type="molecule type" value="Genomic_DNA"/>
</dbReference>
<feature type="region of interest" description="Disordered" evidence="5">
    <location>
        <begin position="380"/>
        <end position="406"/>
    </location>
</feature>
<feature type="transmembrane region" description="Helical" evidence="6">
    <location>
        <begin position="636"/>
        <end position="654"/>
    </location>
</feature>
<feature type="transmembrane region" description="Helical" evidence="6">
    <location>
        <begin position="497"/>
        <end position="514"/>
    </location>
</feature>
<accession>A0A1W0WNC7</accession>
<dbReference type="PROSITE" id="PS50262">
    <property type="entry name" value="G_PROTEIN_RECEP_F1_2"/>
    <property type="match status" value="1"/>
</dbReference>
<evidence type="ECO:0000256" key="2">
    <source>
        <dbReference type="ARBA" id="ARBA00022692"/>
    </source>
</evidence>
<evidence type="ECO:0000256" key="5">
    <source>
        <dbReference type="SAM" id="MobiDB-lite"/>
    </source>
</evidence>
<dbReference type="GO" id="GO:0016020">
    <property type="term" value="C:membrane"/>
    <property type="evidence" value="ECO:0007669"/>
    <property type="project" value="UniProtKB-SubCell"/>
</dbReference>
<dbReference type="Pfam" id="PF00892">
    <property type="entry name" value="EamA"/>
    <property type="match status" value="1"/>
</dbReference>
<keyword evidence="4 6" id="KW-0472">Membrane</keyword>
<feature type="domain" description="G-protein coupled receptors family 1 profile" evidence="7">
    <location>
        <begin position="80"/>
        <end position="346"/>
    </location>
</feature>
<evidence type="ECO:0000313" key="8">
    <source>
        <dbReference type="EMBL" id="OQV16708.1"/>
    </source>
</evidence>
<dbReference type="InterPro" id="IPR026505">
    <property type="entry name" value="Solute_c_fam_35_mem_F3/F4"/>
</dbReference>
<dbReference type="InterPro" id="IPR017452">
    <property type="entry name" value="GPCR_Rhodpsn_7TM"/>
</dbReference>
<feature type="transmembrane region" description="Helical" evidence="6">
    <location>
        <begin position="534"/>
        <end position="560"/>
    </location>
</feature>
<proteinExistence type="predicted"/>
<dbReference type="CDD" id="cd14978">
    <property type="entry name" value="7tmA_FMRFamide_R-like"/>
    <property type="match status" value="1"/>
</dbReference>
<feature type="transmembrane region" description="Helical" evidence="6">
    <location>
        <begin position="330"/>
        <end position="349"/>
    </location>
</feature>
<name>A0A1W0WNC7_HYPEX</name>
<dbReference type="InterPro" id="IPR037185">
    <property type="entry name" value="EmrE-like"/>
</dbReference>
<comment type="subcellular location">
    <subcellularLocation>
        <location evidence="1">Membrane</location>
    </subcellularLocation>
</comment>
<feature type="transmembrane region" description="Helical" evidence="6">
    <location>
        <begin position="812"/>
        <end position="832"/>
    </location>
</feature>
<feature type="transmembrane region" description="Helical" evidence="6">
    <location>
        <begin position="69"/>
        <end position="87"/>
    </location>
</feature>
<dbReference type="PANTHER" id="PTHR19346:SF4">
    <property type="entry name" value="SUGAR PHOSPHATE TRANSPORTER DOMAIN-CONTAINING PROTEIN"/>
    <property type="match status" value="1"/>
</dbReference>
<feature type="transmembrane region" description="Helical" evidence="6">
    <location>
        <begin position="187"/>
        <end position="205"/>
    </location>
</feature>
<feature type="transmembrane region" description="Helical" evidence="6">
    <location>
        <begin position="723"/>
        <end position="742"/>
    </location>
</feature>
<organism evidence="8 9">
    <name type="scientific">Hypsibius exemplaris</name>
    <name type="common">Freshwater tardigrade</name>
    <dbReference type="NCBI Taxonomy" id="2072580"/>
    <lineage>
        <taxon>Eukaryota</taxon>
        <taxon>Metazoa</taxon>
        <taxon>Ecdysozoa</taxon>
        <taxon>Tardigrada</taxon>
        <taxon>Eutardigrada</taxon>
        <taxon>Parachela</taxon>
        <taxon>Hypsibioidea</taxon>
        <taxon>Hypsibiidae</taxon>
        <taxon>Hypsibius</taxon>
    </lineage>
</organism>
<comment type="caution">
    <text evidence="8">The sequence shown here is derived from an EMBL/GenBank/DDBJ whole genome shotgun (WGS) entry which is preliminary data.</text>
</comment>
<gene>
    <name evidence="8" type="ORF">BV898_09218</name>
</gene>
<feature type="transmembrane region" description="Helical" evidence="6">
    <location>
        <begin position="659"/>
        <end position="679"/>
    </location>
</feature>
<keyword evidence="2 6" id="KW-0812">Transmembrane</keyword>
<dbReference type="SUPFAM" id="SSF103481">
    <property type="entry name" value="Multidrug resistance efflux transporter EmrE"/>
    <property type="match status" value="1"/>
</dbReference>
<dbReference type="OrthoDB" id="6281784at2759"/>
<feature type="transmembrane region" description="Helical" evidence="6">
    <location>
        <begin position="285"/>
        <end position="310"/>
    </location>
</feature>
<evidence type="ECO:0000256" key="4">
    <source>
        <dbReference type="ARBA" id="ARBA00023136"/>
    </source>
</evidence>
<dbReference type="GO" id="GO:0004930">
    <property type="term" value="F:G protein-coupled receptor activity"/>
    <property type="evidence" value="ECO:0007669"/>
    <property type="project" value="InterPro"/>
</dbReference>
<dbReference type="PANTHER" id="PTHR19346">
    <property type="entry name" value="SUGAR PHOSPHATE TRANSPORTER DOMAIN-CONTAINING PROTEIN"/>
    <property type="match status" value="1"/>
</dbReference>
<dbReference type="Pfam" id="PF00001">
    <property type="entry name" value="7tm_1"/>
    <property type="match status" value="1"/>
</dbReference>
<keyword evidence="3 6" id="KW-1133">Transmembrane helix</keyword>
<dbReference type="AlphaFoldDB" id="A0A1W0WNC7"/>
<dbReference type="InterPro" id="IPR000620">
    <property type="entry name" value="EamA_dom"/>
</dbReference>
<evidence type="ECO:0000313" key="9">
    <source>
        <dbReference type="Proteomes" id="UP000192578"/>
    </source>
</evidence>
<dbReference type="SUPFAM" id="SSF81321">
    <property type="entry name" value="Family A G protein-coupled receptor-like"/>
    <property type="match status" value="1"/>
</dbReference>
<evidence type="ECO:0000259" key="7">
    <source>
        <dbReference type="PROSITE" id="PS50262"/>
    </source>
</evidence>
<feature type="transmembrane region" description="Helical" evidence="6">
    <location>
        <begin position="236"/>
        <end position="257"/>
    </location>
</feature>
<feature type="transmembrane region" description="Helical" evidence="6">
    <location>
        <begin position="762"/>
        <end position="791"/>
    </location>
</feature>
<dbReference type="Gene3D" id="1.20.1070.10">
    <property type="entry name" value="Rhodopsin 7-helix transmembrane proteins"/>
    <property type="match status" value="1"/>
</dbReference>
<feature type="transmembrane region" description="Helical" evidence="6">
    <location>
        <begin position="607"/>
        <end position="630"/>
    </location>
</feature>
<sequence length="880" mass="98447">MSVALNETAHLSNLSYVNVSLLLAHLPRASSNGNHFNVTNSSSSMNTTLNPLDYSKEQLQMIQLVLGPLYPILLACCTIGNVLNLIVLFREKTKGSTNVYMMSVAISDLFILWLQLPYYLYNISLTIRAQVGFRKSYKDYDGVRRWGQETFMQLSDWTLIVFSLARLMAIVKPFSFRWLQTARTARIACAILLVLAGIFTIYIPIQWYCEYYRVTKTAKDPPWLTHWGAVQDQAEVAMTIFKFFALLVLNVVLVMAIRRQQTSHIGKMRAGQQSNSNRKYRNSNIILISSVLLYLVCQFPSLIVRLLTILDDIYHQYEFRKTHRHFANPFVLFALFGNYSVNFILYLMVSKKFRRQCAQLFAPCCGHPLVGKWRSRMSRLSTTRSRDDDDDGDSDDAEPQEMRISSITSNKDGVRLQFQHSRMNEREDSTAIQNANVVNEQPEQKPDTFLHEVTVGAAVAMGSADGKLSMPNSKTNNESTTVLIVEMEAKLPFWRNWKFLTIAVVIMVYNTLTGVADQQIAKEVNSPTFSAPFFLLWCMAVLRTLTFPVYLPIGVAYAYFKRLYSTSTDKLEGVMQKTSVMTIITDICRDSALVFGPPGLTWKRSTLYLVPFALLWIGNNGLFYMAVTFAEVSECVAVSSSTTVFVYLISWIFLKEKFILFKLFGMLLCIAGVVLTVWASGTSIGASQNSLIAAGLVLGSSVCLALQAVGFKRYLGSTTISQIALFQSLTSLANIVLTWPLFLSLKLTGRELWDFATVPFGLMTISGFFGSSGVLCYYVGVSLISPIFVSLSKPLQIMINNGIDIGIKGISFGVYHGIGAGLVVVGFLMMIAPDNLVSLEIRAIIVRLRPGRRTSVEKVELHSTLGNSAKLSADLEAKHA</sequence>
<evidence type="ECO:0000256" key="6">
    <source>
        <dbReference type="SAM" id="Phobius"/>
    </source>
</evidence>
<dbReference type="Proteomes" id="UP000192578">
    <property type="component" value="Unassembled WGS sequence"/>
</dbReference>
<dbReference type="PRINTS" id="PR00237">
    <property type="entry name" value="GPCRRHODOPSN"/>
</dbReference>
<evidence type="ECO:0000256" key="3">
    <source>
        <dbReference type="ARBA" id="ARBA00022989"/>
    </source>
</evidence>
<protein>
    <recommendedName>
        <fullName evidence="7">G-protein coupled receptors family 1 profile domain-containing protein</fullName>
    </recommendedName>
</protein>
<feature type="transmembrane region" description="Helical" evidence="6">
    <location>
        <begin position="99"/>
        <end position="121"/>
    </location>
</feature>
<keyword evidence="9" id="KW-1185">Reference proteome</keyword>
<feature type="compositionally biased region" description="Acidic residues" evidence="5">
    <location>
        <begin position="388"/>
        <end position="399"/>
    </location>
</feature>
<dbReference type="InterPro" id="IPR000276">
    <property type="entry name" value="GPCR_Rhodpsn"/>
</dbReference>
<reference evidence="9" key="1">
    <citation type="submission" date="2017-01" db="EMBL/GenBank/DDBJ databases">
        <title>Comparative genomics of anhydrobiosis in the tardigrade Hypsibius dujardini.</title>
        <authorList>
            <person name="Yoshida Y."/>
            <person name="Koutsovoulos G."/>
            <person name="Laetsch D."/>
            <person name="Stevens L."/>
            <person name="Kumar S."/>
            <person name="Horikawa D."/>
            <person name="Ishino K."/>
            <person name="Komine S."/>
            <person name="Tomita M."/>
            <person name="Blaxter M."/>
            <person name="Arakawa K."/>
        </authorList>
    </citation>
    <scope>NUCLEOTIDE SEQUENCE [LARGE SCALE GENOMIC DNA]</scope>
    <source>
        <strain evidence="9">Z151</strain>
    </source>
</reference>
<feature type="transmembrane region" description="Helical" evidence="6">
    <location>
        <begin position="157"/>
        <end position="175"/>
    </location>
</feature>
<evidence type="ECO:0000256" key="1">
    <source>
        <dbReference type="ARBA" id="ARBA00004370"/>
    </source>
</evidence>
<feature type="transmembrane region" description="Helical" evidence="6">
    <location>
        <begin position="691"/>
        <end position="711"/>
    </location>
</feature>
<dbReference type="Gene3D" id="1.10.3730.20">
    <property type="match status" value="1"/>
</dbReference>